<feature type="domain" description="ABC transmembrane type-1" evidence="8">
    <location>
        <begin position="96"/>
        <end position="311"/>
    </location>
</feature>
<comment type="caution">
    <text evidence="9">The sequence shown here is derived from an EMBL/GenBank/DDBJ whole genome shotgun (WGS) entry which is preliminary data.</text>
</comment>
<feature type="transmembrane region" description="Helical" evidence="7">
    <location>
        <begin position="184"/>
        <end position="206"/>
    </location>
</feature>
<proteinExistence type="inferred from homology"/>
<dbReference type="RefSeq" id="WP_174582666.1">
    <property type="nucleotide sequence ID" value="NZ_CAJNOB010000071.1"/>
</dbReference>
<comment type="subcellular location">
    <subcellularLocation>
        <location evidence="1 7">Cell membrane</location>
        <topology evidence="1 7">Multi-pass membrane protein</topology>
    </subcellularLocation>
</comment>
<dbReference type="PANTHER" id="PTHR30465">
    <property type="entry name" value="INNER MEMBRANE ABC TRANSPORTER"/>
    <property type="match status" value="1"/>
</dbReference>
<evidence type="ECO:0000313" key="9">
    <source>
        <dbReference type="EMBL" id="CAF0705412.1"/>
    </source>
</evidence>
<keyword evidence="10" id="KW-1185">Reference proteome</keyword>
<dbReference type="Gene3D" id="1.10.3720.10">
    <property type="entry name" value="MetI-like"/>
    <property type="match status" value="1"/>
</dbReference>
<feature type="transmembrane region" description="Helical" evidence="7">
    <location>
        <begin position="135"/>
        <end position="157"/>
    </location>
</feature>
<dbReference type="Pfam" id="PF00528">
    <property type="entry name" value="BPD_transp_1"/>
    <property type="match status" value="1"/>
</dbReference>
<dbReference type="AlphaFoldDB" id="A0A8J2FU04"/>
<dbReference type="SUPFAM" id="SSF161098">
    <property type="entry name" value="MetI-like"/>
    <property type="match status" value="1"/>
</dbReference>
<feature type="transmembrane region" description="Helical" evidence="7">
    <location>
        <begin position="100"/>
        <end position="123"/>
    </location>
</feature>
<evidence type="ECO:0000256" key="5">
    <source>
        <dbReference type="ARBA" id="ARBA00022989"/>
    </source>
</evidence>
<feature type="transmembrane region" description="Helical" evidence="7">
    <location>
        <begin position="246"/>
        <end position="268"/>
    </location>
</feature>
<dbReference type="Pfam" id="PF19300">
    <property type="entry name" value="BPD_transp_1_N"/>
    <property type="match status" value="1"/>
</dbReference>
<keyword evidence="2 7" id="KW-0813">Transport</keyword>
<dbReference type="GO" id="GO:0005886">
    <property type="term" value="C:plasma membrane"/>
    <property type="evidence" value="ECO:0007669"/>
    <property type="project" value="UniProtKB-SubCell"/>
</dbReference>
<protein>
    <submittedName>
        <fullName evidence="9">Oligopeptide transport system permease protein AppB</fullName>
    </submittedName>
</protein>
<dbReference type="GO" id="GO:0055085">
    <property type="term" value="P:transmembrane transport"/>
    <property type="evidence" value="ECO:0007669"/>
    <property type="project" value="InterPro"/>
</dbReference>
<accession>A0A8J2FU04</accession>
<dbReference type="CDD" id="cd06261">
    <property type="entry name" value="TM_PBP2"/>
    <property type="match status" value="1"/>
</dbReference>
<sequence>MMTFILRRILALIPLLLGVTALAFLLMSLAPGDFLTPIKAQRDVDPQYIARLEQDFGLKRPWYIQYFYWLRNVLGGDFGYSWTYKVPVLELLWQRAPATVLLNLCSLLFAWSLAIPLGVLSAMYKDSWLDRFTSFVAYLSLSIPEFFLGLLAVFLAARTGWFPIGGLTSLEHELFPPVLRILDVLWHLVLPTLALGVGGIAGILRIMRATVLDVIRAEYVMTARAKGLPERVIFFRHILRNAISPVLSSIGYVFSGLLSGSLLVENVFNYPGLGQLIYSAFLRKDQFLVLGSIVISCLLLVLGNLLSDLLLAWNDPRIRYER</sequence>
<evidence type="ECO:0000256" key="3">
    <source>
        <dbReference type="ARBA" id="ARBA00022475"/>
    </source>
</evidence>
<evidence type="ECO:0000256" key="1">
    <source>
        <dbReference type="ARBA" id="ARBA00004651"/>
    </source>
</evidence>
<dbReference type="InterPro" id="IPR035906">
    <property type="entry name" value="MetI-like_sf"/>
</dbReference>
<dbReference type="PANTHER" id="PTHR30465:SF0">
    <property type="entry name" value="OLIGOPEPTIDE TRANSPORT SYSTEM PERMEASE PROTEIN APPB"/>
    <property type="match status" value="1"/>
</dbReference>
<feature type="transmembrane region" description="Helical" evidence="7">
    <location>
        <begin position="288"/>
        <end position="313"/>
    </location>
</feature>
<dbReference type="Proteomes" id="UP000663859">
    <property type="component" value="Unassembled WGS sequence"/>
</dbReference>
<reference evidence="9" key="1">
    <citation type="submission" date="2021-02" db="EMBL/GenBank/DDBJ databases">
        <authorList>
            <person name="Cremers G."/>
            <person name="Picone N."/>
        </authorList>
    </citation>
    <scope>NUCLEOTIDE SEQUENCE</scope>
    <source>
        <strain evidence="9">PQ17</strain>
    </source>
</reference>
<keyword evidence="5 7" id="KW-1133">Transmembrane helix</keyword>
<name>A0A8J2FU04_9BACT</name>
<evidence type="ECO:0000256" key="2">
    <source>
        <dbReference type="ARBA" id="ARBA00022448"/>
    </source>
</evidence>
<evidence type="ECO:0000259" key="8">
    <source>
        <dbReference type="PROSITE" id="PS50928"/>
    </source>
</evidence>
<gene>
    <name evidence="9" type="primary">appB</name>
    <name evidence="9" type="ORF">MPNT_90087</name>
</gene>
<keyword evidence="6 7" id="KW-0472">Membrane</keyword>
<dbReference type="EMBL" id="CAJNOB010000071">
    <property type="protein sequence ID" value="CAF0705412.1"/>
    <property type="molecule type" value="Genomic_DNA"/>
</dbReference>
<dbReference type="InterPro" id="IPR045621">
    <property type="entry name" value="BPD_transp_1_N"/>
</dbReference>
<evidence type="ECO:0000256" key="7">
    <source>
        <dbReference type="RuleBase" id="RU363032"/>
    </source>
</evidence>
<dbReference type="PROSITE" id="PS50928">
    <property type="entry name" value="ABC_TM1"/>
    <property type="match status" value="1"/>
</dbReference>
<evidence type="ECO:0000256" key="6">
    <source>
        <dbReference type="ARBA" id="ARBA00023136"/>
    </source>
</evidence>
<dbReference type="InterPro" id="IPR000515">
    <property type="entry name" value="MetI-like"/>
</dbReference>
<organism evidence="9 10">
    <name type="scientific">Candidatus Methylacidithermus pantelleriae</name>
    <dbReference type="NCBI Taxonomy" id="2744239"/>
    <lineage>
        <taxon>Bacteria</taxon>
        <taxon>Pseudomonadati</taxon>
        <taxon>Verrucomicrobiota</taxon>
        <taxon>Methylacidiphilae</taxon>
        <taxon>Methylacidiphilales</taxon>
        <taxon>Methylacidiphilaceae</taxon>
        <taxon>Candidatus Methylacidithermus</taxon>
    </lineage>
</organism>
<keyword evidence="3" id="KW-1003">Cell membrane</keyword>
<evidence type="ECO:0000313" key="10">
    <source>
        <dbReference type="Proteomes" id="UP000663859"/>
    </source>
</evidence>
<keyword evidence="4 7" id="KW-0812">Transmembrane</keyword>
<evidence type="ECO:0000256" key="4">
    <source>
        <dbReference type="ARBA" id="ARBA00022692"/>
    </source>
</evidence>
<comment type="similarity">
    <text evidence="7">Belongs to the binding-protein-dependent transport system permease family.</text>
</comment>